<name>A0A0D0BJ44_9AGAM</name>
<dbReference type="HOGENOM" id="CLU_2607578_0_0_1"/>
<dbReference type="AlphaFoldDB" id="A0A0D0BJ44"/>
<organism evidence="1 2">
    <name type="scientific">Suillus luteus UH-Slu-Lm8-n1</name>
    <dbReference type="NCBI Taxonomy" id="930992"/>
    <lineage>
        <taxon>Eukaryota</taxon>
        <taxon>Fungi</taxon>
        <taxon>Dikarya</taxon>
        <taxon>Basidiomycota</taxon>
        <taxon>Agaricomycotina</taxon>
        <taxon>Agaricomycetes</taxon>
        <taxon>Agaricomycetidae</taxon>
        <taxon>Boletales</taxon>
        <taxon>Suillineae</taxon>
        <taxon>Suillaceae</taxon>
        <taxon>Suillus</taxon>
    </lineage>
</organism>
<dbReference type="InParanoid" id="A0A0D0BJ44"/>
<keyword evidence="2" id="KW-1185">Reference proteome</keyword>
<reference evidence="1 2" key="1">
    <citation type="submission" date="2014-04" db="EMBL/GenBank/DDBJ databases">
        <authorList>
            <consortium name="DOE Joint Genome Institute"/>
            <person name="Kuo A."/>
            <person name="Ruytinx J."/>
            <person name="Rineau F."/>
            <person name="Colpaert J."/>
            <person name="Kohler A."/>
            <person name="Nagy L.G."/>
            <person name="Floudas D."/>
            <person name="Copeland A."/>
            <person name="Barry K.W."/>
            <person name="Cichocki N."/>
            <person name="Veneault-Fourrey C."/>
            <person name="LaButti K."/>
            <person name="Lindquist E.A."/>
            <person name="Lipzen A."/>
            <person name="Lundell T."/>
            <person name="Morin E."/>
            <person name="Murat C."/>
            <person name="Sun H."/>
            <person name="Tunlid A."/>
            <person name="Henrissat B."/>
            <person name="Grigoriev I.V."/>
            <person name="Hibbett D.S."/>
            <person name="Martin F."/>
            <person name="Nordberg H.P."/>
            <person name="Cantor M.N."/>
            <person name="Hua S.X."/>
        </authorList>
    </citation>
    <scope>NUCLEOTIDE SEQUENCE [LARGE SCALE GENOMIC DNA]</scope>
    <source>
        <strain evidence="1 2">UH-Slu-Lm8-n1</strain>
    </source>
</reference>
<proteinExistence type="predicted"/>
<evidence type="ECO:0000313" key="1">
    <source>
        <dbReference type="EMBL" id="KIK49519.1"/>
    </source>
</evidence>
<dbReference type="Proteomes" id="UP000054485">
    <property type="component" value="Unassembled WGS sequence"/>
</dbReference>
<accession>A0A0D0BJ44</accession>
<reference evidence="2" key="2">
    <citation type="submission" date="2015-01" db="EMBL/GenBank/DDBJ databases">
        <title>Evolutionary Origins and Diversification of the Mycorrhizal Mutualists.</title>
        <authorList>
            <consortium name="DOE Joint Genome Institute"/>
            <consortium name="Mycorrhizal Genomics Consortium"/>
            <person name="Kohler A."/>
            <person name="Kuo A."/>
            <person name="Nagy L.G."/>
            <person name="Floudas D."/>
            <person name="Copeland A."/>
            <person name="Barry K.W."/>
            <person name="Cichocki N."/>
            <person name="Veneault-Fourrey C."/>
            <person name="LaButti K."/>
            <person name="Lindquist E.A."/>
            <person name="Lipzen A."/>
            <person name="Lundell T."/>
            <person name="Morin E."/>
            <person name="Murat C."/>
            <person name="Riley R."/>
            <person name="Ohm R."/>
            <person name="Sun H."/>
            <person name="Tunlid A."/>
            <person name="Henrissat B."/>
            <person name="Grigoriev I.V."/>
            <person name="Hibbett D.S."/>
            <person name="Martin F."/>
        </authorList>
    </citation>
    <scope>NUCLEOTIDE SEQUENCE [LARGE SCALE GENOMIC DNA]</scope>
    <source>
        <strain evidence="2">UH-Slu-Lm8-n1</strain>
    </source>
</reference>
<sequence length="79" mass="9060">MSKVHSASVIGLAKLFRVEKANIPKFHPLMSPSYPKVFVDQESNYSNAFLSFPTKASNGIAFAVMQSWPYYFRRQWILS</sequence>
<dbReference type="OrthoDB" id="10480680at2759"/>
<evidence type="ECO:0000313" key="2">
    <source>
        <dbReference type="Proteomes" id="UP000054485"/>
    </source>
</evidence>
<protein>
    <submittedName>
        <fullName evidence="1">Uncharacterized protein</fullName>
    </submittedName>
</protein>
<gene>
    <name evidence="1" type="ORF">CY34DRAFT_7381</name>
</gene>
<dbReference type="EMBL" id="KN835132">
    <property type="protein sequence ID" value="KIK49519.1"/>
    <property type="molecule type" value="Genomic_DNA"/>
</dbReference>